<dbReference type="VEuPathDB" id="FungiDB:HMPREF1544_03853"/>
<feature type="compositionally biased region" description="Low complexity" evidence="1">
    <location>
        <begin position="54"/>
        <end position="80"/>
    </location>
</feature>
<feature type="region of interest" description="Disordered" evidence="1">
    <location>
        <begin position="107"/>
        <end position="143"/>
    </location>
</feature>
<feature type="region of interest" description="Disordered" evidence="1">
    <location>
        <begin position="35"/>
        <end position="91"/>
    </location>
</feature>
<dbReference type="OrthoDB" id="10370489at2759"/>
<accession>S2JHH9</accession>
<name>S2JHH9_MUCC1</name>
<dbReference type="InParanoid" id="S2JHH9"/>
<reference evidence="3" key="1">
    <citation type="submission" date="2013-05" db="EMBL/GenBank/DDBJ databases">
        <title>The Genome sequence of Mucor circinelloides f. circinelloides 1006PhL.</title>
        <authorList>
            <consortium name="The Broad Institute Genomics Platform"/>
            <person name="Cuomo C."/>
            <person name="Earl A."/>
            <person name="Findley K."/>
            <person name="Lee S.C."/>
            <person name="Walker B."/>
            <person name="Young S."/>
            <person name="Zeng Q."/>
            <person name="Gargeya S."/>
            <person name="Fitzgerald M."/>
            <person name="Haas B."/>
            <person name="Abouelleil A."/>
            <person name="Allen A.W."/>
            <person name="Alvarado L."/>
            <person name="Arachchi H.M."/>
            <person name="Berlin A.M."/>
            <person name="Chapman S.B."/>
            <person name="Gainer-Dewar J."/>
            <person name="Goldberg J."/>
            <person name="Griggs A."/>
            <person name="Gujja S."/>
            <person name="Hansen M."/>
            <person name="Howarth C."/>
            <person name="Imamovic A."/>
            <person name="Ireland A."/>
            <person name="Larimer J."/>
            <person name="McCowan C."/>
            <person name="Murphy C."/>
            <person name="Pearson M."/>
            <person name="Poon T.W."/>
            <person name="Priest M."/>
            <person name="Roberts A."/>
            <person name="Saif S."/>
            <person name="Shea T."/>
            <person name="Sisk P."/>
            <person name="Sykes S."/>
            <person name="Wortman J."/>
            <person name="Nusbaum C."/>
            <person name="Birren B."/>
        </authorList>
    </citation>
    <scope>NUCLEOTIDE SEQUENCE [LARGE SCALE GENOMIC DNA]</scope>
    <source>
        <strain evidence="3">1006PhL</strain>
    </source>
</reference>
<protein>
    <submittedName>
        <fullName evidence="2">Uncharacterized protein</fullName>
    </submittedName>
</protein>
<proteinExistence type="predicted"/>
<evidence type="ECO:0000256" key="1">
    <source>
        <dbReference type="SAM" id="MobiDB-lite"/>
    </source>
</evidence>
<dbReference type="Proteomes" id="UP000014254">
    <property type="component" value="Unassembled WGS sequence"/>
</dbReference>
<keyword evidence="3" id="KW-1185">Reference proteome</keyword>
<dbReference type="EMBL" id="KE123936">
    <property type="protein sequence ID" value="EPB89344.1"/>
    <property type="molecule type" value="Genomic_DNA"/>
</dbReference>
<sequence>MSKQPHSSESNKLSRNKIQAVFKPAIEWKASDDDFQDFPFSTKMSSVKRKKKLSVSGQAGSSSTSGASTSPKSSSIGSKKPVPDTVVSSGASTSAISKRAMSVASADKSDFDTDSDVGDDSVVGDDDSIDDNDSDFGDGSYNRLDSDQLADKALKPNFIPLPIYTKYEGNLAALAFIGLYGADGFNNEANHKTGLGFRSTSFPHMYRILKHVGVSKPRLK</sequence>
<gene>
    <name evidence="2" type="ORF">HMPREF1544_03853</name>
</gene>
<feature type="compositionally biased region" description="Acidic residues" evidence="1">
    <location>
        <begin position="112"/>
        <end position="136"/>
    </location>
</feature>
<organism evidence="2 3">
    <name type="scientific">Mucor circinelloides f. circinelloides (strain 1006PhL)</name>
    <name type="common">Mucormycosis agent</name>
    <name type="synonym">Calyptromyces circinelloides</name>
    <dbReference type="NCBI Taxonomy" id="1220926"/>
    <lineage>
        <taxon>Eukaryota</taxon>
        <taxon>Fungi</taxon>
        <taxon>Fungi incertae sedis</taxon>
        <taxon>Mucoromycota</taxon>
        <taxon>Mucoromycotina</taxon>
        <taxon>Mucoromycetes</taxon>
        <taxon>Mucorales</taxon>
        <taxon>Mucorineae</taxon>
        <taxon>Mucoraceae</taxon>
        <taxon>Mucor</taxon>
    </lineage>
</organism>
<evidence type="ECO:0000313" key="3">
    <source>
        <dbReference type="Proteomes" id="UP000014254"/>
    </source>
</evidence>
<dbReference type="AlphaFoldDB" id="S2JHH9"/>
<evidence type="ECO:0000313" key="2">
    <source>
        <dbReference type="EMBL" id="EPB89344.1"/>
    </source>
</evidence>